<organism evidence="2 3">
    <name type="scientific">Methylocaldum szegediense</name>
    <dbReference type="NCBI Taxonomy" id="73780"/>
    <lineage>
        <taxon>Bacteria</taxon>
        <taxon>Pseudomonadati</taxon>
        <taxon>Pseudomonadota</taxon>
        <taxon>Gammaproteobacteria</taxon>
        <taxon>Methylococcales</taxon>
        <taxon>Methylococcaceae</taxon>
        <taxon>Methylocaldum</taxon>
    </lineage>
</organism>
<dbReference type="Pfam" id="PF05685">
    <property type="entry name" value="Uma2"/>
    <property type="match status" value="1"/>
</dbReference>
<dbReference type="Proteomes" id="UP001162030">
    <property type="component" value="Chromosome"/>
</dbReference>
<keyword evidence="2" id="KW-0378">Hydrolase</keyword>
<protein>
    <submittedName>
        <fullName evidence="2">Uma2 family endonuclease</fullName>
    </submittedName>
</protein>
<dbReference type="InterPro" id="IPR012296">
    <property type="entry name" value="Nuclease_put_TT1808"/>
</dbReference>
<accession>A0ABN8XA90</accession>
<dbReference type="CDD" id="cd06260">
    <property type="entry name" value="DUF820-like"/>
    <property type="match status" value="1"/>
</dbReference>
<dbReference type="GO" id="GO:0004519">
    <property type="term" value="F:endonuclease activity"/>
    <property type="evidence" value="ECO:0007669"/>
    <property type="project" value="UniProtKB-KW"/>
</dbReference>
<evidence type="ECO:0000313" key="3">
    <source>
        <dbReference type="Proteomes" id="UP001162030"/>
    </source>
</evidence>
<dbReference type="EMBL" id="OX458333">
    <property type="protein sequence ID" value="CAI8972242.1"/>
    <property type="molecule type" value="Genomic_DNA"/>
</dbReference>
<name>A0ABN8XA90_9GAMM</name>
<dbReference type="InterPro" id="IPR008538">
    <property type="entry name" value="Uma2"/>
</dbReference>
<dbReference type="Gene3D" id="3.90.1570.10">
    <property type="entry name" value="tt1808, chain A"/>
    <property type="match status" value="1"/>
</dbReference>
<evidence type="ECO:0000313" key="2">
    <source>
        <dbReference type="EMBL" id="CAI8972242.1"/>
    </source>
</evidence>
<gene>
    <name evidence="2" type="ORF">MSZNOR_4912</name>
</gene>
<dbReference type="PANTHER" id="PTHR36558">
    <property type="entry name" value="GLR1098 PROTEIN"/>
    <property type="match status" value="1"/>
</dbReference>
<dbReference type="RefSeq" id="WP_026608738.1">
    <property type="nucleotide sequence ID" value="NZ_OX458333.1"/>
</dbReference>
<sequence length="199" mass="22778">MLTRKHQLLSEEDYLQMELDSPVRHEYVAGEVFAMTGATLRHNIIALNIATALRAHLRATPCRVFMADVRVRVEKANAHYYPDVLVSCGPSVQKIDLQTYAVEDPILVVEVLSNYTEATDRREKLLAYRTLTSLKEYVLVSQNEARVEIHRRASESCWEYIEYSGLETVEFASVDLKLDMREIYEGVPLDALTLDPTRT</sequence>
<keyword evidence="3" id="KW-1185">Reference proteome</keyword>
<proteinExistence type="predicted"/>
<keyword evidence="2" id="KW-0255">Endonuclease</keyword>
<dbReference type="PANTHER" id="PTHR36558:SF1">
    <property type="entry name" value="RESTRICTION ENDONUCLEASE DOMAIN-CONTAINING PROTEIN-RELATED"/>
    <property type="match status" value="1"/>
</dbReference>
<reference evidence="2 3" key="1">
    <citation type="submission" date="2023-03" db="EMBL/GenBank/DDBJ databases">
        <authorList>
            <person name="Pearce D."/>
        </authorList>
    </citation>
    <scope>NUCLEOTIDE SEQUENCE [LARGE SCALE GENOMIC DNA]</scope>
    <source>
        <strain evidence="2">Msz</strain>
    </source>
</reference>
<evidence type="ECO:0000259" key="1">
    <source>
        <dbReference type="Pfam" id="PF05685"/>
    </source>
</evidence>
<keyword evidence="2" id="KW-0540">Nuclease</keyword>
<feature type="domain" description="Putative restriction endonuclease" evidence="1">
    <location>
        <begin position="12"/>
        <end position="170"/>
    </location>
</feature>
<dbReference type="InterPro" id="IPR011335">
    <property type="entry name" value="Restrct_endonuc-II-like"/>
</dbReference>
<dbReference type="SUPFAM" id="SSF52980">
    <property type="entry name" value="Restriction endonuclease-like"/>
    <property type="match status" value="1"/>
</dbReference>